<dbReference type="FunFam" id="1.10.10.2360:FF:000001">
    <property type="entry name" value="Nuclear pore complex protein Nup98-Nup96"/>
    <property type="match status" value="1"/>
</dbReference>
<comment type="subcellular location">
    <subcellularLocation>
        <location evidence="1">Nucleus</location>
        <location evidence="1">Nuclear pore complex</location>
    </subcellularLocation>
</comment>
<keyword evidence="5" id="KW-0653">Protein transport</keyword>
<accession>A0ABD2SRP1</accession>
<evidence type="ECO:0000256" key="6">
    <source>
        <dbReference type="ARBA" id="ARBA00023010"/>
    </source>
</evidence>
<evidence type="ECO:0000256" key="1">
    <source>
        <dbReference type="ARBA" id="ARBA00004567"/>
    </source>
</evidence>
<comment type="caution">
    <text evidence="9">The sequence shown here is derived from an EMBL/GenBank/DDBJ whole genome shotgun (WGS) entry which is preliminary data.</text>
</comment>
<evidence type="ECO:0000256" key="2">
    <source>
        <dbReference type="ARBA" id="ARBA00008926"/>
    </source>
</evidence>
<keyword evidence="8" id="KW-0539">Nucleus</keyword>
<proteinExistence type="inferred from homology"/>
<keyword evidence="10" id="KW-1185">Reference proteome</keyword>
<organism evidence="9 10">
    <name type="scientific">Solanum stoloniferum</name>
    <dbReference type="NCBI Taxonomy" id="62892"/>
    <lineage>
        <taxon>Eukaryota</taxon>
        <taxon>Viridiplantae</taxon>
        <taxon>Streptophyta</taxon>
        <taxon>Embryophyta</taxon>
        <taxon>Tracheophyta</taxon>
        <taxon>Spermatophyta</taxon>
        <taxon>Magnoliopsida</taxon>
        <taxon>eudicotyledons</taxon>
        <taxon>Gunneridae</taxon>
        <taxon>Pentapetalae</taxon>
        <taxon>asterids</taxon>
        <taxon>lamiids</taxon>
        <taxon>Solanales</taxon>
        <taxon>Solanaceae</taxon>
        <taxon>Solanoideae</taxon>
        <taxon>Solaneae</taxon>
        <taxon>Solanum</taxon>
    </lineage>
</organism>
<dbReference type="EMBL" id="JBJKTR010000014">
    <property type="protein sequence ID" value="KAL3346456.1"/>
    <property type="molecule type" value="Genomic_DNA"/>
</dbReference>
<comment type="similarity">
    <text evidence="2">Belongs to the nucleoporin GLFG family.</text>
</comment>
<keyword evidence="7" id="KW-0906">Nuclear pore complex</keyword>
<dbReference type="Pfam" id="PF21240">
    <property type="entry name" value="Nup98_GLEBS"/>
    <property type="match status" value="1"/>
</dbReference>
<evidence type="ECO:0000256" key="3">
    <source>
        <dbReference type="ARBA" id="ARBA00022448"/>
    </source>
</evidence>
<keyword evidence="4" id="KW-0509">mRNA transport</keyword>
<keyword evidence="3" id="KW-0813">Transport</keyword>
<dbReference type="GO" id="GO:0015031">
    <property type="term" value="P:protein transport"/>
    <property type="evidence" value="ECO:0007669"/>
    <property type="project" value="UniProtKB-KW"/>
</dbReference>
<feature type="non-terminal residue" evidence="9">
    <location>
        <position position="242"/>
    </location>
</feature>
<dbReference type="PANTHER" id="PTHR23198:SF19">
    <property type="entry name" value="NUCLEAR PORE COMPLEX PROTEIN NUP98A-LIKE ISOFORM X1"/>
    <property type="match status" value="1"/>
</dbReference>
<evidence type="ECO:0000313" key="9">
    <source>
        <dbReference type="EMBL" id="KAL3346456.1"/>
    </source>
</evidence>
<evidence type="ECO:0000256" key="8">
    <source>
        <dbReference type="ARBA" id="ARBA00023242"/>
    </source>
</evidence>
<dbReference type="GO" id="GO:0005643">
    <property type="term" value="C:nuclear pore"/>
    <property type="evidence" value="ECO:0007669"/>
    <property type="project" value="UniProtKB-SubCell"/>
</dbReference>
<feature type="non-terminal residue" evidence="9">
    <location>
        <position position="1"/>
    </location>
</feature>
<evidence type="ECO:0000256" key="7">
    <source>
        <dbReference type="ARBA" id="ARBA00023132"/>
    </source>
</evidence>
<evidence type="ECO:0000313" key="10">
    <source>
        <dbReference type="Proteomes" id="UP001627284"/>
    </source>
</evidence>
<dbReference type="PANTHER" id="PTHR23198">
    <property type="entry name" value="NUCLEOPORIN"/>
    <property type="match status" value="1"/>
</dbReference>
<sequence>YTTIPLQSPSPPPPSSSSCFVCVMSIFLGNTATRPLDFNAATNATSGQAQNVSMDSSTSPTFGKKYDLNSVANDPLVWSRDVNVSDSSILGYPRAPAFGVSSNSHFGTPRLDSYSFGQPTVSMSGSKGKESTPPFFKSYGFGKSAFGINRKGSRIASYIATPESNITGPSGEKIQSICGMQTYKDKSQEELRFEDYQLGDKGYAIQKIIQTSGHLTIKPSYCMAVWVHFGDDFTMVEKETVV</sequence>
<dbReference type="AlphaFoldDB" id="A0ABD2SRP1"/>
<protein>
    <submittedName>
        <fullName evidence="9">Uncharacterized protein</fullName>
    </submittedName>
</protein>
<reference evidence="9 10" key="1">
    <citation type="submission" date="2024-05" db="EMBL/GenBank/DDBJ databases">
        <title>De novo assembly of an allotetraploid wild potato.</title>
        <authorList>
            <person name="Hosaka A.J."/>
        </authorList>
    </citation>
    <scope>NUCLEOTIDE SEQUENCE [LARGE SCALE GENOMIC DNA]</scope>
    <source>
        <tissue evidence="9">Young leaves</tissue>
    </source>
</reference>
<dbReference type="Proteomes" id="UP001627284">
    <property type="component" value="Unassembled WGS sequence"/>
</dbReference>
<name>A0ABD2SRP1_9SOLN</name>
<evidence type="ECO:0000256" key="5">
    <source>
        <dbReference type="ARBA" id="ARBA00022927"/>
    </source>
</evidence>
<dbReference type="GO" id="GO:0051028">
    <property type="term" value="P:mRNA transport"/>
    <property type="evidence" value="ECO:0007669"/>
    <property type="project" value="UniProtKB-KW"/>
</dbReference>
<gene>
    <name evidence="9" type="ORF">AABB24_025079</name>
</gene>
<evidence type="ECO:0000256" key="4">
    <source>
        <dbReference type="ARBA" id="ARBA00022816"/>
    </source>
</evidence>
<dbReference type="Gene3D" id="1.10.10.2360">
    <property type="match status" value="1"/>
</dbReference>
<keyword evidence="6" id="KW-0811">Translocation</keyword>
<dbReference type="InterPro" id="IPR037665">
    <property type="entry name" value="Nucleoporin_S59-like"/>
</dbReference>